<dbReference type="Proteomes" id="UP000041254">
    <property type="component" value="Unassembled WGS sequence"/>
</dbReference>
<dbReference type="VEuPathDB" id="CryptoDB:Vbra_17491"/>
<dbReference type="GO" id="GO:0036157">
    <property type="term" value="C:outer dynein arm"/>
    <property type="evidence" value="ECO:0007669"/>
    <property type="project" value="InterPro"/>
</dbReference>
<dbReference type="GO" id="GO:0007368">
    <property type="term" value="P:determination of left/right symmetry"/>
    <property type="evidence" value="ECO:0007669"/>
    <property type="project" value="TreeGrafter"/>
</dbReference>
<evidence type="ECO:0000256" key="1">
    <source>
        <dbReference type="SAM" id="MobiDB-lite"/>
    </source>
</evidence>
<dbReference type="AlphaFoldDB" id="A0A0G4GDM4"/>
<dbReference type="PANTHER" id="PTHR28572:SF1">
    <property type="entry name" value="COILED-COIL DOMAIN-CONTAINING PROTEIN 103"/>
    <property type="match status" value="1"/>
</dbReference>
<dbReference type="GO" id="GO:0036159">
    <property type="term" value="P:inner dynein arm assembly"/>
    <property type="evidence" value="ECO:0007669"/>
    <property type="project" value="TreeGrafter"/>
</dbReference>
<protein>
    <recommendedName>
        <fullName evidence="2">Dynein attachment factor N-terminal domain-containing protein</fullName>
    </recommendedName>
</protein>
<accession>A0A0G4GDM4</accession>
<proteinExistence type="predicted"/>
<feature type="region of interest" description="Disordered" evidence="1">
    <location>
        <begin position="1"/>
        <end position="21"/>
    </location>
</feature>
<evidence type="ECO:0000259" key="2">
    <source>
        <dbReference type="Pfam" id="PF15867"/>
    </source>
</evidence>
<dbReference type="GO" id="GO:0005576">
    <property type="term" value="C:extracellular region"/>
    <property type="evidence" value="ECO:0007669"/>
    <property type="project" value="GOC"/>
</dbReference>
<dbReference type="OrthoDB" id="447931at2759"/>
<dbReference type="InterPro" id="IPR042422">
    <property type="entry name" value="CC103"/>
</dbReference>
<reference evidence="3 4" key="1">
    <citation type="submission" date="2014-11" db="EMBL/GenBank/DDBJ databases">
        <authorList>
            <person name="Zhu J."/>
            <person name="Qi W."/>
            <person name="Song R."/>
        </authorList>
    </citation>
    <scope>NUCLEOTIDE SEQUENCE [LARGE SCALE GENOMIC DNA]</scope>
</reference>
<feature type="region of interest" description="Disordered" evidence="1">
    <location>
        <begin position="73"/>
        <end position="103"/>
    </location>
</feature>
<dbReference type="InterPro" id="IPR031733">
    <property type="entry name" value="Dynein_attach_N"/>
</dbReference>
<feature type="domain" description="Dynein attachment factor N-terminal" evidence="2">
    <location>
        <begin position="2"/>
        <end position="52"/>
    </location>
</feature>
<evidence type="ECO:0000313" key="3">
    <source>
        <dbReference type="EMBL" id="CEM27508.1"/>
    </source>
</evidence>
<keyword evidence="4" id="KW-1185">Reference proteome</keyword>
<dbReference type="EMBL" id="CDMY01000635">
    <property type="protein sequence ID" value="CEM27508.1"/>
    <property type="molecule type" value="Genomic_DNA"/>
</dbReference>
<name>A0A0G4GDM4_VITBC</name>
<sequence>MERVKKEVRAAVGRDENHQRTDNMKKRAIYQARSYDEFKNFVATAHLNPLGPDAINAPPKFAFNRCHNDATAARGESGDASARGAALTTASAGRERGSASASTIDTDWRRMRGDQEKLKYILGIPTSTFAAAMGARIDSQFLTDLLFVFLGRLEQQERPGDDDGGSTAKAIAEYVRVIGGMSSVRRLKGFFTSSEREKIARLLELCRAADGGGQGEEGSEASGLADL</sequence>
<organism evidence="3 4">
    <name type="scientific">Vitrella brassicaformis (strain CCMP3155)</name>
    <dbReference type="NCBI Taxonomy" id="1169540"/>
    <lineage>
        <taxon>Eukaryota</taxon>
        <taxon>Sar</taxon>
        <taxon>Alveolata</taxon>
        <taxon>Colpodellida</taxon>
        <taxon>Vitrellaceae</taxon>
        <taxon>Vitrella</taxon>
    </lineage>
</organism>
<gene>
    <name evidence="3" type="ORF">Vbra_17491</name>
</gene>
<dbReference type="Pfam" id="PF15867">
    <property type="entry name" value="Dynein_attach_N"/>
    <property type="match status" value="1"/>
</dbReference>
<dbReference type="InParanoid" id="A0A0G4GDM4"/>
<dbReference type="GO" id="GO:0003351">
    <property type="term" value="P:epithelial cilium movement involved in extracellular fluid movement"/>
    <property type="evidence" value="ECO:0007669"/>
    <property type="project" value="TreeGrafter"/>
</dbReference>
<dbReference type="PANTHER" id="PTHR28572">
    <property type="entry name" value="COILED-COIL DOMAIN-CONTAINING PROTEIN 103"/>
    <property type="match status" value="1"/>
</dbReference>
<evidence type="ECO:0000313" key="4">
    <source>
        <dbReference type="Proteomes" id="UP000041254"/>
    </source>
</evidence>